<dbReference type="InterPro" id="IPR001077">
    <property type="entry name" value="COMT_C"/>
</dbReference>
<dbReference type="GO" id="GO:0032259">
    <property type="term" value="P:methylation"/>
    <property type="evidence" value="ECO:0007669"/>
    <property type="project" value="UniProtKB-KW"/>
</dbReference>
<dbReference type="SUPFAM" id="SSF53335">
    <property type="entry name" value="S-adenosyl-L-methionine-dependent methyltransferases"/>
    <property type="match status" value="1"/>
</dbReference>
<evidence type="ECO:0000313" key="8">
    <source>
        <dbReference type="Proteomes" id="UP001558713"/>
    </source>
</evidence>
<evidence type="ECO:0000256" key="3">
    <source>
        <dbReference type="ARBA" id="ARBA00022691"/>
    </source>
</evidence>
<keyword evidence="2" id="KW-0808">Transferase</keyword>
<evidence type="ECO:0000259" key="6">
    <source>
        <dbReference type="Pfam" id="PF08100"/>
    </source>
</evidence>
<evidence type="ECO:0000256" key="1">
    <source>
        <dbReference type="ARBA" id="ARBA00022603"/>
    </source>
</evidence>
<proteinExistence type="predicted"/>
<dbReference type="PROSITE" id="PS51683">
    <property type="entry name" value="SAM_OMT_II"/>
    <property type="match status" value="1"/>
</dbReference>
<protein>
    <submittedName>
        <fullName evidence="7">Caffeic acid 3-O-methyltransferase</fullName>
    </submittedName>
</protein>
<dbReference type="AlphaFoldDB" id="A0ABD1A5I6"/>
<dbReference type="SUPFAM" id="SSF46785">
    <property type="entry name" value="Winged helix' DNA-binding domain"/>
    <property type="match status" value="1"/>
</dbReference>
<organism evidence="7 8">
    <name type="scientific">Cardamine amara subsp. amara</name>
    <dbReference type="NCBI Taxonomy" id="228776"/>
    <lineage>
        <taxon>Eukaryota</taxon>
        <taxon>Viridiplantae</taxon>
        <taxon>Streptophyta</taxon>
        <taxon>Embryophyta</taxon>
        <taxon>Tracheophyta</taxon>
        <taxon>Spermatophyta</taxon>
        <taxon>Magnoliopsida</taxon>
        <taxon>eudicotyledons</taxon>
        <taxon>Gunneridae</taxon>
        <taxon>Pentapetalae</taxon>
        <taxon>rosids</taxon>
        <taxon>malvids</taxon>
        <taxon>Brassicales</taxon>
        <taxon>Brassicaceae</taxon>
        <taxon>Cardamineae</taxon>
        <taxon>Cardamine</taxon>
    </lineage>
</organism>
<keyword evidence="3" id="KW-0949">S-adenosyl-L-methionine</keyword>
<dbReference type="InterPro" id="IPR016461">
    <property type="entry name" value="COMT-like"/>
</dbReference>
<dbReference type="Pfam" id="PF08100">
    <property type="entry name" value="Dimerisation"/>
    <property type="match status" value="1"/>
</dbReference>
<gene>
    <name evidence="7" type="ORF">V5N11_015020</name>
</gene>
<keyword evidence="8" id="KW-1185">Reference proteome</keyword>
<dbReference type="Gene3D" id="3.40.50.150">
    <property type="entry name" value="Vaccinia Virus protein VP39"/>
    <property type="match status" value="1"/>
</dbReference>
<sequence length="365" mass="40265">MNSQKNSGGSSSSDEEDMLLTIQIGGLNLVPHAVKTAIDLDLFQTMAKATPLGTHLSPSDLASTAAPKNPDAPMMIDRLLRFLVAYSVCTCKLVKDEAGRESRAYGLGRVGKKLIKNEDGFSLAPYVLQSGLKAKGGVWSYLTESIQEGGASALERVRGASVFEYMKENENAKKSFTEAMMNHTSIVMKKILQNYHGFEGISDLVDVGGCLGSNLAQIVSKFPHIKCVNFDLPHIVKVAPKIHGVEHIGGDMFDEIPRGQAIMMKWILHDWSDEECVEILKNCKKAIAEDGKVIVIEMIVPQEVSDTDLATKNTLCLDLKMMSFTRGGKERTKEEFEDLAMKAGFKVPKIIYGAYSYWILEFYPN</sequence>
<feature type="active site" description="Proton acceptor" evidence="4">
    <location>
        <position position="269"/>
    </location>
</feature>
<accession>A0ABD1A5I6</accession>
<keyword evidence="1" id="KW-0489">Methyltransferase</keyword>
<feature type="domain" description="O-methyltransferase C-terminal" evidence="5">
    <location>
        <begin position="139"/>
        <end position="346"/>
    </location>
</feature>
<dbReference type="EMBL" id="JBANAX010000583">
    <property type="protein sequence ID" value="KAL1202077.1"/>
    <property type="molecule type" value="Genomic_DNA"/>
</dbReference>
<feature type="domain" description="O-methyltransferase dimerisation" evidence="6">
    <location>
        <begin position="30"/>
        <end position="116"/>
    </location>
</feature>
<evidence type="ECO:0000259" key="5">
    <source>
        <dbReference type="Pfam" id="PF00891"/>
    </source>
</evidence>
<dbReference type="InterPro" id="IPR036388">
    <property type="entry name" value="WH-like_DNA-bd_sf"/>
</dbReference>
<dbReference type="PIRSF" id="PIRSF005739">
    <property type="entry name" value="O-mtase"/>
    <property type="match status" value="1"/>
</dbReference>
<reference evidence="7 8" key="1">
    <citation type="submission" date="2024-04" db="EMBL/GenBank/DDBJ databases">
        <title>Genome assembly C_amara_ONT_v2.</title>
        <authorList>
            <person name="Yant L."/>
            <person name="Moore C."/>
            <person name="Slenker M."/>
        </authorList>
    </citation>
    <scope>NUCLEOTIDE SEQUENCE [LARGE SCALE GENOMIC DNA]</scope>
    <source>
        <tissue evidence="7">Leaf</tissue>
    </source>
</reference>
<dbReference type="FunFam" id="1.10.10.10:FF:000357">
    <property type="entry name" value="Caffeic acid 3-O-methyltransferase"/>
    <property type="match status" value="1"/>
</dbReference>
<evidence type="ECO:0000313" key="7">
    <source>
        <dbReference type="EMBL" id="KAL1202077.1"/>
    </source>
</evidence>
<name>A0ABD1A5I6_CARAN</name>
<dbReference type="InterPro" id="IPR012967">
    <property type="entry name" value="COMT_dimerisation"/>
</dbReference>
<dbReference type="PANTHER" id="PTHR11746">
    <property type="entry name" value="O-METHYLTRANSFERASE"/>
    <property type="match status" value="1"/>
</dbReference>
<dbReference type="GO" id="GO:0008168">
    <property type="term" value="F:methyltransferase activity"/>
    <property type="evidence" value="ECO:0007669"/>
    <property type="project" value="UniProtKB-KW"/>
</dbReference>
<comment type="caution">
    <text evidence="7">The sequence shown here is derived from an EMBL/GenBank/DDBJ whole genome shotgun (WGS) entry which is preliminary data.</text>
</comment>
<dbReference type="Gene3D" id="1.10.10.10">
    <property type="entry name" value="Winged helix-like DNA-binding domain superfamily/Winged helix DNA-binding domain"/>
    <property type="match status" value="1"/>
</dbReference>
<evidence type="ECO:0000256" key="4">
    <source>
        <dbReference type="PIRSR" id="PIRSR005739-1"/>
    </source>
</evidence>
<dbReference type="Pfam" id="PF00891">
    <property type="entry name" value="Methyltransf_2"/>
    <property type="match status" value="1"/>
</dbReference>
<dbReference type="InterPro" id="IPR036390">
    <property type="entry name" value="WH_DNA-bd_sf"/>
</dbReference>
<dbReference type="Proteomes" id="UP001558713">
    <property type="component" value="Unassembled WGS sequence"/>
</dbReference>
<evidence type="ECO:0000256" key="2">
    <source>
        <dbReference type="ARBA" id="ARBA00022679"/>
    </source>
</evidence>
<dbReference type="InterPro" id="IPR029063">
    <property type="entry name" value="SAM-dependent_MTases_sf"/>
</dbReference>